<sequence>MSHSTQEQHAGSAIALGYTSLDEEIVLDHLPVSGNIPTWLEGSLLRNGPAKFEVGEQRYRHWFDGFSMLHRFTFQQGQVAYANRFLRSDSYVESMRKQRLTGSAFGTTDPCKAIFRKTQSALINANVSVDQMVGEFVAMTEAPVPVRFDPHTLDTLGVVEYDDRLTGHHGCAHPHHDGTRQVLSFMTEFGPQSEFKVFAIGNQAPPQRRLVGSYAVDIYSYIHSFSISEHYIIIAEYPYQMKPLDLLQSGKPFIENFHWYPEHGTRFVVMDKQDGHVVRTFQAESFFSFHHINAFERDGDIFVDLAAYPDATIIRGLYLDQLRGELHAIELPHPSEFRRYHLPLSSEATTAGYERITNMSIELPTINYRRYNAHDYGVAYGISTDKQNPAVIANQLVRVDIRNRSALTWAEENCYPGEPVFVEAPNAQAEDDGVVLSVVLDGQKCNSFLLVLHAQTFQEIGRAEVPHHIPFGFHGLFFPGIE</sequence>
<dbReference type="Pfam" id="PF03055">
    <property type="entry name" value="RPE65"/>
    <property type="match status" value="1"/>
</dbReference>
<dbReference type="PANTHER" id="PTHR10543">
    <property type="entry name" value="BETA-CAROTENE DIOXYGENASE"/>
    <property type="match status" value="1"/>
</dbReference>
<name>A0A5J4KX17_9CHLR</name>
<feature type="binding site" evidence="5">
    <location>
        <position position="290"/>
    </location>
    <ligand>
        <name>Fe cation</name>
        <dbReference type="ChEBI" id="CHEBI:24875"/>
        <note>catalytic</note>
    </ligand>
</feature>
<keyword evidence="7" id="KW-1185">Reference proteome</keyword>
<proteinExistence type="inferred from homology"/>
<feature type="binding site" evidence="5">
    <location>
        <position position="474"/>
    </location>
    <ligand>
        <name>Fe cation</name>
        <dbReference type="ChEBI" id="CHEBI:24875"/>
        <note>catalytic</note>
    </ligand>
</feature>
<dbReference type="GO" id="GO:0016121">
    <property type="term" value="P:carotene catabolic process"/>
    <property type="evidence" value="ECO:0007669"/>
    <property type="project" value="TreeGrafter"/>
</dbReference>
<dbReference type="Proteomes" id="UP000326912">
    <property type="component" value="Unassembled WGS sequence"/>
</dbReference>
<keyword evidence="4 5" id="KW-0408">Iron</keyword>
<keyword evidence="3" id="KW-0560">Oxidoreductase</keyword>
<evidence type="ECO:0000256" key="2">
    <source>
        <dbReference type="ARBA" id="ARBA00022723"/>
    </source>
</evidence>
<keyword evidence="2 5" id="KW-0479">Metal-binding</keyword>
<reference evidence="6 7" key="1">
    <citation type="submission" date="2019-10" db="EMBL/GenBank/DDBJ databases">
        <title>Dictyobacter vulcani sp. nov., within the class Ktedonobacteria, isolated from soil of volcanic Mt. Zao.</title>
        <authorList>
            <person name="Zheng Y."/>
            <person name="Wang C.M."/>
            <person name="Sakai Y."/>
            <person name="Abe K."/>
            <person name="Yokota A."/>
            <person name="Yabe S."/>
        </authorList>
    </citation>
    <scope>NUCLEOTIDE SEQUENCE [LARGE SCALE GENOMIC DNA]</scope>
    <source>
        <strain evidence="6 7">W12</strain>
    </source>
</reference>
<comment type="caution">
    <text evidence="6">The sequence shown here is derived from an EMBL/GenBank/DDBJ whole genome shotgun (WGS) entry which is preliminary data.</text>
</comment>
<comment type="similarity">
    <text evidence="1">Belongs to the carotenoid oxygenase family.</text>
</comment>
<dbReference type="RefSeq" id="WP_151758372.1">
    <property type="nucleotide sequence ID" value="NZ_BKZW01000002.1"/>
</dbReference>
<evidence type="ECO:0000256" key="1">
    <source>
        <dbReference type="ARBA" id="ARBA00006787"/>
    </source>
</evidence>
<evidence type="ECO:0000256" key="5">
    <source>
        <dbReference type="PIRSR" id="PIRSR604294-1"/>
    </source>
</evidence>
<dbReference type="AlphaFoldDB" id="A0A5J4KX17"/>
<dbReference type="InterPro" id="IPR004294">
    <property type="entry name" value="Carotenoid_Oase"/>
</dbReference>
<dbReference type="PANTHER" id="PTHR10543:SF24">
    <property type="entry name" value="CAROTENOID ISOMEROOXYGENASE"/>
    <property type="match status" value="1"/>
</dbReference>
<gene>
    <name evidence="6" type="ORF">KDW_48310</name>
</gene>
<evidence type="ECO:0000313" key="6">
    <source>
        <dbReference type="EMBL" id="GER90669.1"/>
    </source>
</evidence>
<evidence type="ECO:0000256" key="4">
    <source>
        <dbReference type="ARBA" id="ARBA00023004"/>
    </source>
</evidence>
<dbReference type="GO" id="GO:0010436">
    <property type="term" value="F:carotenoid dioxygenase activity"/>
    <property type="evidence" value="ECO:0007669"/>
    <property type="project" value="TreeGrafter"/>
</dbReference>
<evidence type="ECO:0000313" key="7">
    <source>
        <dbReference type="Proteomes" id="UP000326912"/>
    </source>
</evidence>
<feature type="binding site" evidence="5">
    <location>
        <position position="173"/>
    </location>
    <ligand>
        <name>Fe cation</name>
        <dbReference type="ChEBI" id="CHEBI:24875"/>
        <note>catalytic</note>
    </ligand>
</feature>
<comment type="cofactor">
    <cofactor evidence="5">
        <name>Fe(2+)</name>
        <dbReference type="ChEBI" id="CHEBI:29033"/>
    </cofactor>
    <text evidence="5">Binds 1 Fe(2+) ion per subunit.</text>
</comment>
<dbReference type="EMBL" id="BKZW01000002">
    <property type="protein sequence ID" value="GER90669.1"/>
    <property type="molecule type" value="Genomic_DNA"/>
</dbReference>
<evidence type="ECO:0000256" key="3">
    <source>
        <dbReference type="ARBA" id="ARBA00023002"/>
    </source>
</evidence>
<keyword evidence="6" id="KW-0223">Dioxygenase</keyword>
<feature type="binding site" evidence="5">
    <location>
        <position position="223"/>
    </location>
    <ligand>
        <name>Fe cation</name>
        <dbReference type="ChEBI" id="CHEBI:24875"/>
        <note>catalytic</note>
    </ligand>
</feature>
<dbReference type="GO" id="GO:0046872">
    <property type="term" value="F:metal ion binding"/>
    <property type="evidence" value="ECO:0007669"/>
    <property type="project" value="UniProtKB-KW"/>
</dbReference>
<accession>A0A5J4KX17</accession>
<protein>
    <submittedName>
        <fullName evidence="6">15,15' beta carotene dioxygenase</fullName>
    </submittedName>
</protein>
<organism evidence="6 7">
    <name type="scientific">Dictyobacter vulcani</name>
    <dbReference type="NCBI Taxonomy" id="2607529"/>
    <lineage>
        <taxon>Bacteria</taxon>
        <taxon>Bacillati</taxon>
        <taxon>Chloroflexota</taxon>
        <taxon>Ktedonobacteria</taxon>
        <taxon>Ktedonobacterales</taxon>
        <taxon>Dictyobacteraceae</taxon>
        <taxon>Dictyobacter</taxon>
    </lineage>
</organism>